<evidence type="ECO:0000256" key="2">
    <source>
        <dbReference type="ARBA" id="ARBA00022670"/>
    </source>
</evidence>
<dbReference type="InterPro" id="IPR000668">
    <property type="entry name" value="Peptidase_C1A_C"/>
</dbReference>
<dbReference type="FunFam" id="3.90.70.10:FF:000006">
    <property type="entry name" value="Cathepsin S"/>
    <property type="match status" value="1"/>
</dbReference>
<dbReference type="InterPro" id="IPR039417">
    <property type="entry name" value="Peptidase_C1A_papain-like"/>
</dbReference>
<dbReference type="Pfam" id="PF00112">
    <property type="entry name" value="Peptidase_C1"/>
    <property type="match status" value="1"/>
</dbReference>
<evidence type="ECO:0000256" key="7">
    <source>
        <dbReference type="SAM" id="SignalP"/>
    </source>
</evidence>
<dbReference type="EMBL" id="AK416972">
    <property type="protein sequence ID" value="BAN20187.1"/>
    <property type="molecule type" value="mRNA"/>
</dbReference>
<dbReference type="Gene3D" id="3.90.70.10">
    <property type="entry name" value="Cysteine proteinases"/>
    <property type="match status" value="1"/>
</dbReference>
<comment type="similarity">
    <text evidence="1">Belongs to the peptidase C1 family.</text>
</comment>
<proteinExistence type="evidence at transcript level"/>
<keyword evidence="4" id="KW-0788">Thiol protease</keyword>
<feature type="domain" description="Peptidase C1A papain C-terminal" evidence="8">
    <location>
        <begin position="114"/>
        <end position="329"/>
    </location>
</feature>
<dbReference type="SMART" id="SM00848">
    <property type="entry name" value="Inhibitor_I29"/>
    <property type="match status" value="1"/>
</dbReference>
<dbReference type="SUPFAM" id="SSF54001">
    <property type="entry name" value="Cysteine proteinases"/>
    <property type="match status" value="1"/>
</dbReference>
<feature type="chain" id="PRO_5018562380" evidence="7">
    <location>
        <begin position="20"/>
        <end position="330"/>
    </location>
</feature>
<keyword evidence="3" id="KW-0378">Hydrolase</keyword>
<dbReference type="PRINTS" id="PR00705">
    <property type="entry name" value="PAPAIN"/>
</dbReference>
<evidence type="ECO:0000256" key="4">
    <source>
        <dbReference type="ARBA" id="ARBA00022807"/>
    </source>
</evidence>
<dbReference type="Pfam" id="PF08246">
    <property type="entry name" value="Inhibitor_I29"/>
    <property type="match status" value="1"/>
</dbReference>
<evidence type="ECO:0000256" key="1">
    <source>
        <dbReference type="ARBA" id="ARBA00008455"/>
    </source>
</evidence>
<evidence type="ECO:0000259" key="9">
    <source>
        <dbReference type="SMART" id="SM00848"/>
    </source>
</evidence>
<dbReference type="CDD" id="cd02248">
    <property type="entry name" value="Peptidase_C1A"/>
    <property type="match status" value="1"/>
</dbReference>
<keyword evidence="7" id="KW-0732">Signal</keyword>
<dbReference type="PROSITE" id="PS00640">
    <property type="entry name" value="THIOL_PROTEASE_ASN"/>
    <property type="match status" value="1"/>
</dbReference>
<evidence type="ECO:0000313" key="10">
    <source>
        <dbReference type="EMBL" id="BAN20187.1"/>
    </source>
</evidence>
<dbReference type="InterPro" id="IPR038765">
    <property type="entry name" value="Papain-like_cys_pep_sf"/>
</dbReference>
<protein>
    <submittedName>
        <fullName evidence="10">Cathepsin L</fullName>
    </submittedName>
</protein>
<accession>R4WQK9</accession>
<dbReference type="InterPro" id="IPR025660">
    <property type="entry name" value="Pept_his_AS"/>
</dbReference>
<dbReference type="AlphaFoldDB" id="R4WQK9"/>
<organism evidence="10">
    <name type="scientific">Riptortus pedestris</name>
    <name type="common">Bean bug</name>
    <dbReference type="NCBI Taxonomy" id="329032"/>
    <lineage>
        <taxon>Eukaryota</taxon>
        <taxon>Metazoa</taxon>
        <taxon>Ecdysozoa</taxon>
        <taxon>Arthropoda</taxon>
        <taxon>Hexapoda</taxon>
        <taxon>Insecta</taxon>
        <taxon>Pterygota</taxon>
        <taxon>Neoptera</taxon>
        <taxon>Paraneoptera</taxon>
        <taxon>Hemiptera</taxon>
        <taxon>Heteroptera</taxon>
        <taxon>Panheteroptera</taxon>
        <taxon>Pentatomomorpha</taxon>
        <taxon>Coreoidea</taxon>
        <taxon>Alydidae</taxon>
        <taxon>Riptortus</taxon>
    </lineage>
</organism>
<evidence type="ECO:0000256" key="5">
    <source>
        <dbReference type="ARBA" id="ARBA00023145"/>
    </source>
</evidence>
<evidence type="ECO:0000256" key="3">
    <source>
        <dbReference type="ARBA" id="ARBA00022801"/>
    </source>
</evidence>
<evidence type="ECO:0000256" key="6">
    <source>
        <dbReference type="ARBA" id="ARBA00023157"/>
    </source>
</evidence>
<dbReference type="InterPro" id="IPR000169">
    <property type="entry name" value="Pept_cys_AS"/>
</dbReference>
<name>R4WQK9_RIPPE</name>
<dbReference type="InterPro" id="IPR013128">
    <property type="entry name" value="Peptidase_C1A"/>
</dbReference>
<keyword evidence="2" id="KW-0645">Protease</keyword>
<dbReference type="GO" id="GO:0008234">
    <property type="term" value="F:cysteine-type peptidase activity"/>
    <property type="evidence" value="ECO:0007669"/>
    <property type="project" value="UniProtKB-KW"/>
</dbReference>
<dbReference type="SMART" id="SM00645">
    <property type="entry name" value="Pept_C1"/>
    <property type="match status" value="1"/>
</dbReference>
<dbReference type="InterPro" id="IPR025661">
    <property type="entry name" value="Pept_asp_AS"/>
</dbReference>
<dbReference type="PANTHER" id="PTHR12411">
    <property type="entry name" value="CYSTEINE PROTEASE FAMILY C1-RELATED"/>
    <property type="match status" value="1"/>
</dbReference>
<dbReference type="PROSITE" id="PS00139">
    <property type="entry name" value="THIOL_PROTEASE_CYS"/>
    <property type="match status" value="1"/>
</dbReference>
<dbReference type="PROSITE" id="PS00639">
    <property type="entry name" value="THIOL_PROTEASE_HIS"/>
    <property type="match status" value="1"/>
</dbReference>
<keyword evidence="5" id="KW-0865">Zymogen</keyword>
<feature type="signal peptide" evidence="7">
    <location>
        <begin position="1"/>
        <end position="19"/>
    </location>
</feature>
<dbReference type="GO" id="GO:0006508">
    <property type="term" value="P:proteolysis"/>
    <property type="evidence" value="ECO:0007669"/>
    <property type="project" value="UniProtKB-KW"/>
</dbReference>
<dbReference type="InterPro" id="IPR013201">
    <property type="entry name" value="Prot_inhib_I29"/>
</dbReference>
<sequence length="330" mass="36539">MARVIILCLLVCCWAFAKAQPISPSEGQEWERFKTTYGKSYPHKEEELYRQQVFVNNFRSIQAHNKKYEEGKTTFTLKINKFADLTSEEFRKLYNGYKGKTPSSQVYTDEGGDLPASVDWRPKGAVTPIKNQGQCGSCWAFSATGSLEGQTFLKKGKLVSLSEQNLMDCSEDYGNEGCDGGLMDQAFDYIKDNKGIDTEESYPYEAENGKCRFKKASIGATLKSYTDVKSGSESALQSAVANVGPISVAIDAGEFSFQFYESGIYYESACSPSALDHGVLAVGYGSNNKGDYWIVKNSWGEDWGDKGYILMARNKNNNCGIATQASYPNV</sequence>
<feature type="domain" description="Cathepsin propeptide inhibitor" evidence="9">
    <location>
        <begin position="30"/>
        <end position="90"/>
    </location>
</feature>
<evidence type="ECO:0000259" key="8">
    <source>
        <dbReference type="SMART" id="SM00645"/>
    </source>
</evidence>
<reference evidence="10" key="1">
    <citation type="journal article" date="2013" name="PLoS ONE">
        <title>Gene expression in gut symbiotic organ of stinkbug affected by extracellular bacterial symbiont.</title>
        <authorList>
            <person name="Futahashi R."/>
            <person name="Tanaka K."/>
            <person name="Tanahashi M."/>
            <person name="Nikoh N."/>
            <person name="Kikuchi Y."/>
            <person name="Lee B.L."/>
            <person name="Fukatsu T."/>
        </authorList>
    </citation>
    <scope>NUCLEOTIDE SEQUENCE</scope>
    <source>
        <tissue evidence="10">Midgut</tissue>
    </source>
</reference>
<keyword evidence="6" id="KW-1015">Disulfide bond</keyword>